<organism evidence="3 4">
    <name type="scientific">Hypocrea atroviridis (strain ATCC 20476 / IMI 206040)</name>
    <name type="common">Trichoderma atroviride</name>
    <dbReference type="NCBI Taxonomy" id="452589"/>
    <lineage>
        <taxon>Eukaryota</taxon>
        <taxon>Fungi</taxon>
        <taxon>Dikarya</taxon>
        <taxon>Ascomycota</taxon>
        <taxon>Pezizomycotina</taxon>
        <taxon>Sordariomycetes</taxon>
        <taxon>Hypocreomycetidae</taxon>
        <taxon>Hypocreales</taxon>
        <taxon>Hypocreaceae</taxon>
        <taxon>Trichoderma</taxon>
    </lineage>
</organism>
<name>G9NK02_HYPAI</name>
<dbReference type="Proteomes" id="UP000005426">
    <property type="component" value="Unassembled WGS sequence"/>
</dbReference>
<comment type="caution">
    <text evidence="3">The sequence shown here is derived from an EMBL/GenBank/DDBJ whole genome shotgun (WGS) entry which is preliminary data.</text>
</comment>
<evidence type="ECO:0000313" key="4">
    <source>
        <dbReference type="Proteomes" id="UP000005426"/>
    </source>
</evidence>
<feature type="signal peptide" evidence="2">
    <location>
        <begin position="1"/>
        <end position="16"/>
    </location>
</feature>
<accession>G9NK02</accession>
<evidence type="ECO:0000256" key="2">
    <source>
        <dbReference type="SAM" id="SignalP"/>
    </source>
</evidence>
<dbReference type="GeneID" id="25780926"/>
<dbReference type="STRING" id="452589.G9NK02"/>
<protein>
    <submittedName>
        <fullName evidence="3">Uncharacterized protein</fullName>
    </submittedName>
</protein>
<reference evidence="3 4" key="1">
    <citation type="journal article" date="2011" name="Genome Biol.">
        <title>Comparative genome sequence analysis underscores mycoparasitism as the ancestral life style of Trichoderma.</title>
        <authorList>
            <person name="Kubicek C.P."/>
            <person name="Herrera-Estrella A."/>
            <person name="Seidl-Seiboth V."/>
            <person name="Martinez D.A."/>
            <person name="Druzhinina I.S."/>
            <person name="Thon M."/>
            <person name="Zeilinger S."/>
            <person name="Casas-Flores S."/>
            <person name="Horwitz B.A."/>
            <person name="Mukherjee P.K."/>
            <person name="Mukherjee M."/>
            <person name="Kredics L."/>
            <person name="Alcaraz L.D."/>
            <person name="Aerts A."/>
            <person name="Antal Z."/>
            <person name="Atanasova L."/>
            <person name="Cervantes-Badillo M.G."/>
            <person name="Challacombe J."/>
            <person name="Chertkov O."/>
            <person name="McCluskey K."/>
            <person name="Coulpier F."/>
            <person name="Deshpande N."/>
            <person name="von Doehren H."/>
            <person name="Ebbole D.J."/>
            <person name="Esquivel-Naranjo E.U."/>
            <person name="Fekete E."/>
            <person name="Flipphi M."/>
            <person name="Glaser F."/>
            <person name="Gomez-Rodriguez E.Y."/>
            <person name="Gruber S."/>
            <person name="Han C."/>
            <person name="Henrissat B."/>
            <person name="Hermosa R."/>
            <person name="Hernandez-Onate M."/>
            <person name="Karaffa L."/>
            <person name="Kosti I."/>
            <person name="Le Crom S."/>
            <person name="Lindquist E."/>
            <person name="Lucas S."/>
            <person name="Luebeck M."/>
            <person name="Luebeck P.S."/>
            <person name="Margeot A."/>
            <person name="Metz B."/>
            <person name="Misra M."/>
            <person name="Nevalainen H."/>
            <person name="Omann M."/>
            <person name="Packer N."/>
            <person name="Perrone G."/>
            <person name="Uresti-Rivera E.E."/>
            <person name="Salamov A."/>
            <person name="Schmoll M."/>
            <person name="Seiboth B."/>
            <person name="Shapiro H."/>
            <person name="Sukno S."/>
            <person name="Tamayo-Ramos J.A."/>
            <person name="Tisch D."/>
            <person name="Wiest A."/>
            <person name="Wilkinson H.H."/>
            <person name="Zhang M."/>
            <person name="Coutinho P.M."/>
            <person name="Kenerley C.M."/>
            <person name="Monte E."/>
            <person name="Baker S.E."/>
            <person name="Grigoriev I.V."/>
        </authorList>
    </citation>
    <scope>NUCLEOTIDE SEQUENCE [LARGE SCALE GENOMIC DNA]</scope>
    <source>
        <strain evidence="4">ATCC 20476 / IMI 206040</strain>
    </source>
</reference>
<evidence type="ECO:0000313" key="3">
    <source>
        <dbReference type="EMBL" id="EHK49222.1"/>
    </source>
</evidence>
<dbReference type="EMBL" id="ABDG02000017">
    <property type="protein sequence ID" value="EHK49222.1"/>
    <property type="molecule type" value="Genomic_DNA"/>
</dbReference>
<feature type="chain" id="PRO_5003524332" evidence="2">
    <location>
        <begin position="17"/>
        <end position="257"/>
    </location>
</feature>
<evidence type="ECO:0000256" key="1">
    <source>
        <dbReference type="SAM" id="MobiDB-lite"/>
    </source>
</evidence>
<dbReference type="OrthoDB" id="5426294at2759"/>
<feature type="compositionally biased region" description="Low complexity" evidence="1">
    <location>
        <begin position="208"/>
        <end position="229"/>
    </location>
</feature>
<gene>
    <name evidence="3" type="ORF">TRIATDRAFT_297873</name>
</gene>
<dbReference type="eggNOG" id="ENOG502S9S8">
    <property type="taxonomic scope" value="Eukaryota"/>
</dbReference>
<proteinExistence type="predicted"/>
<feature type="region of interest" description="Disordered" evidence="1">
    <location>
        <begin position="194"/>
        <end position="236"/>
    </location>
</feature>
<dbReference type="AlphaFoldDB" id="G9NK02"/>
<dbReference type="HOGENOM" id="CLU_071628_0_0_1"/>
<dbReference type="OMA" id="RCDANGM"/>
<keyword evidence="2" id="KW-0732">Signal</keyword>
<dbReference type="KEGG" id="tatv:25780926"/>
<sequence>MKTAAIFLAAAALASAQAPPEGTNKVNCAKPNANYCLSGDIIIRCDANGMGTAGRCSDNVAGYPPLGGVAECWQSSTTSGDAACQKNCVVYAQPSAFTLPASQCQPSAVITATGTGTPTTLETAVTSAPQTSAPAGTDTVVYTTTVVNGTVTLTVPCTTAEATSVTGIVIPPPTSPTSAASNSTVVIPPVTVVTPPSGTGAPPPPPAGGNQTAPAGSNTPVGPTTTGSTPPVPTGGAVANRATGALVAMGLVAAYLL</sequence>
<keyword evidence="4" id="KW-1185">Reference proteome</keyword>